<evidence type="ECO:0000256" key="1">
    <source>
        <dbReference type="ARBA" id="ARBA00008520"/>
    </source>
</evidence>
<dbReference type="Proteomes" id="UP000712157">
    <property type="component" value="Unassembled WGS sequence"/>
</dbReference>
<dbReference type="PANTHER" id="PTHR43649:SF29">
    <property type="entry name" value="OSMOPROTECTIVE COMPOUNDS-BINDING PROTEIN GGTB"/>
    <property type="match status" value="1"/>
</dbReference>
<name>A0A949NH70_9FIRM</name>
<comment type="similarity">
    <text evidence="1">Belongs to the bacterial solute-binding protein 1 family.</text>
</comment>
<protein>
    <submittedName>
        <fullName evidence="4">ABC transporter substrate-binding protein</fullName>
    </submittedName>
</protein>
<sequence length="448" mass="48680">MKKVVSIIVTLTMILSLAACSGKTQSTETGVGSSAAAGADTAEVKAEDGKKEMGKLVFSGFTGEPTSFQQYAIDKFKEAYPDVEVEYIVTDTGTREQVMKTAISAGDPPAIGAYWGTRINSFYDNGMCLDLKDLIDPEILGKVNSSLMEPCMGENGEVYAIPTDTTYHTVFYNKDMMDQYGFQVPETWDDMTAIFERLKQDDIFGFATNSASMQDCMYGMTYAELEAKVGKGTAWGVANGDVSVAPGSEAGEVIRTCIEQVKKWYEAGYWYPGDGGINCTADDANAAFAQGRCMFIFNYSGALGIHAESCDFEIGAFMKPVSEKGMTSYENVEPNVYFVPSNCTEAQINSAVAFLEIALSEEAQQAVIDGNNIPSVLSYTYQNIPPLLQDIMANLETGNLIAGVNPTRTSSEMQTFVKQQIFAAPCGGTMTIDETLNEMERIRLAAKQ</sequence>
<keyword evidence="3" id="KW-0732">Signal</keyword>
<feature type="signal peptide" evidence="3">
    <location>
        <begin position="1"/>
        <end position="18"/>
    </location>
</feature>
<keyword evidence="5" id="KW-1185">Reference proteome</keyword>
<comment type="caution">
    <text evidence="4">The sequence shown here is derived from an EMBL/GenBank/DDBJ whole genome shotgun (WGS) entry which is preliminary data.</text>
</comment>
<gene>
    <name evidence="4" type="ORF">KTH89_04245</name>
</gene>
<evidence type="ECO:0000313" key="4">
    <source>
        <dbReference type="EMBL" id="MBU9735735.1"/>
    </source>
</evidence>
<dbReference type="AlphaFoldDB" id="A0A949NH70"/>
<dbReference type="RefSeq" id="WP_158342363.1">
    <property type="nucleotide sequence ID" value="NZ_JAHQCW010000004.1"/>
</dbReference>
<dbReference type="SUPFAM" id="SSF53850">
    <property type="entry name" value="Periplasmic binding protein-like II"/>
    <property type="match status" value="1"/>
</dbReference>
<evidence type="ECO:0000313" key="5">
    <source>
        <dbReference type="Proteomes" id="UP000712157"/>
    </source>
</evidence>
<dbReference type="Gene3D" id="3.40.190.10">
    <property type="entry name" value="Periplasmic binding protein-like II"/>
    <property type="match status" value="1"/>
</dbReference>
<accession>A0A949NH70</accession>
<dbReference type="PANTHER" id="PTHR43649">
    <property type="entry name" value="ARABINOSE-BINDING PROTEIN-RELATED"/>
    <property type="match status" value="1"/>
</dbReference>
<keyword evidence="2" id="KW-0813">Transport</keyword>
<evidence type="ECO:0000256" key="3">
    <source>
        <dbReference type="SAM" id="SignalP"/>
    </source>
</evidence>
<dbReference type="PROSITE" id="PS51257">
    <property type="entry name" value="PROKAR_LIPOPROTEIN"/>
    <property type="match status" value="1"/>
</dbReference>
<dbReference type="InterPro" id="IPR050490">
    <property type="entry name" value="Bact_solute-bd_prot1"/>
</dbReference>
<dbReference type="InterPro" id="IPR006059">
    <property type="entry name" value="SBP"/>
</dbReference>
<proteinExistence type="inferred from homology"/>
<dbReference type="EMBL" id="JAHQCW010000004">
    <property type="protein sequence ID" value="MBU9735735.1"/>
    <property type="molecule type" value="Genomic_DNA"/>
</dbReference>
<evidence type="ECO:0000256" key="2">
    <source>
        <dbReference type="ARBA" id="ARBA00022448"/>
    </source>
</evidence>
<reference evidence="4" key="1">
    <citation type="submission" date="2021-06" db="EMBL/GenBank/DDBJ databases">
        <title>Description of novel taxa of the family Lachnospiraceae.</title>
        <authorList>
            <person name="Chaplin A.V."/>
            <person name="Sokolova S.R."/>
            <person name="Pikina A.P."/>
            <person name="Korzhanova M."/>
            <person name="Belova V."/>
            <person name="Korostin D."/>
            <person name="Efimov B.A."/>
        </authorList>
    </citation>
    <scope>NUCLEOTIDE SEQUENCE</scope>
    <source>
        <strain evidence="4">ASD5720</strain>
    </source>
</reference>
<dbReference type="Pfam" id="PF13416">
    <property type="entry name" value="SBP_bac_8"/>
    <property type="match status" value="1"/>
</dbReference>
<organism evidence="4 5">
    <name type="scientific">Diplocloster agilis</name>
    <dbReference type="NCBI Taxonomy" id="2850323"/>
    <lineage>
        <taxon>Bacteria</taxon>
        <taxon>Bacillati</taxon>
        <taxon>Bacillota</taxon>
        <taxon>Clostridia</taxon>
        <taxon>Lachnospirales</taxon>
        <taxon>Lachnospiraceae</taxon>
        <taxon>Diplocloster</taxon>
    </lineage>
</organism>
<feature type="chain" id="PRO_5039323653" evidence="3">
    <location>
        <begin position="19"/>
        <end position="448"/>
    </location>
</feature>